<accession>A0ABU6DUM9</accession>
<organism evidence="3 4">
    <name type="scientific">Acinetobacter pollinis</name>
    <dbReference type="NCBI Taxonomy" id="2605270"/>
    <lineage>
        <taxon>Bacteria</taxon>
        <taxon>Pseudomonadati</taxon>
        <taxon>Pseudomonadota</taxon>
        <taxon>Gammaproteobacteria</taxon>
        <taxon>Moraxellales</taxon>
        <taxon>Moraxellaceae</taxon>
        <taxon>Acinetobacter</taxon>
    </lineage>
</organism>
<feature type="domain" description="ParB-like N-terminal" evidence="2">
    <location>
        <begin position="40"/>
        <end position="133"/>
    </location>
</feature>
<dbReference type="Pfam" id="PF02195">
    <property type="entry name" value="ParB_N"/>
    <property type="match status" value="1"/>
</dbReference>
<dbReference type="NCBIfam" id="TIGR00180">
    <property type="entry name" value="parB_part"/>
    <property type="match status" value="1"/>
</dbReference>
<dbReference type="PANTHER" id="PTHR33375">
    <property type="entry name" value="CHROMOSOME-PARTITIONING PROTEIN PARB-RELATED"/>
    <property type="match status" value="1"/>
</dbReference>
<comment type="caution">
    <text evidence="3">The sequence shown here is derived from an EMBL/GenBank/DDBJ whole genome shotgun (WGS) entry which is preliminary data.</text>
</comment>
<reference evidence="3 4" key="1">
    <citation type="submission" date="2019-08" db="EMBL/GenBank/DDBJ databases">
        <title>Five species of Acinetobacter isolated from floral nectar and animal pollinators.</title>
        <authorList>
            <person name="Hendry T.A."/>
        </authorList>
    </citation>
    <scope>NUCLEOTIDE SEQUENCE [LARGE SCALE GENOMIC DNA]</scope>
    <source>
        <strain evidence="3 4">MD18.27</strain>
    </source>
</reference>
<dbReference type="InterPro" id="IPR050336">
    <property type="entry name" value="Chromosome_partition/occlusion"/>
</dbReference>
<evidence type="ECO:0000259" key="2">
    <source>
        <dbReference type="SMART" id="SM00470"/>
    </source>
</evidence>
<dbReference type="InterPro" id="IPR004437">
    <property type="entry name" value="ParB/RepB/Spo0J"/>
</dbReference>
<dbReference type="SUPFAM" id="SSF110849">
    <property type="entry name" value="ParB/Sulfiredoxin"/>
    <property type="match status" value="1"/>
</dbReference>
<keyword evidence="4" id="KW-1185">Reference proteome</keyword>
<proteinExistence type="inferred from homology"/>
<dbReference type="InterPro" id="IPR036086">
    <property type="entry name" value="ParB/Sulfiredoxin_sf"/>
</dbReference>
<sequence length="331" mass="37908">MAKKPLIVDFEDTLEMEQAFIGAAGTGEISINTTTKNNVFDIDTDLIDFSQHQPRIITDTVLQEIETLAISISTNGQIYPIVVIKNADRYELVGGEKRFRAVRDILKNKTICAIVLDNTSTENTALISLVDNLHRSNLSDFELINSIQKHCNEFGYSLQNIDFITNKYQIDQSKYFRLMSFFKLPEYMKNDLRINPKAISGATAQQLQTELNKLFLKFDHQLVESTTHDVWKTYLNEYLNSNRPSKRFIFEIEKQLNKHNIMTKKENCKSTSEINKAALKNKNGHKFGSIKIENNNNGKTVINIRASLNSNFTEAKIEQLEDFLSTLNEHG</sequence>
<dbReference type="SMART" id="SM00470">
    <property type="entry name" value="ParB"/>
    <property type="match status" value="1"/>
</dbReference>
<protein>
    <submittedName>
        <fullName evidence="3">ParB/RepB/Spo0J family partition protein</fullName>
    </submittedName>
</protein>
<evidence type="ECO:0000313" key="4">
    <source>
        <dbReference type="Proteomes" id="UP001339883"/>
    </source>
</evidence>
<evidence type="ECO:0000313" key="3">
    <source>
        <dbReference type="EMBL" id="MEB5477567.1"/>
    </source>
</evidence>
<dbReference type="PANTHER" id="PTHR33375:SF1">
    <property type="entry name" value="CHROMOSOME-PARTITIONING PROTEIN PARB-RELATED"/>
    <property type="match status" value="1"/>
</dbReference>
<gene>
    <name evidence="3" type="ORF">I2F25_11005</name>
</gene>
<comment type="similarity">
    <text evidence="1">Belongs to the ParB family.</text>
</comment>
<dbReference type="InterPro" id="IPR003115">
    <property type="entry name" value="ParB_N"/>
</dbReference>
<name>A0ABU6DUM9_9GAMM</name>
<evidence type="ECO:0000256" key="1">
    <source>
        <dbReference type="ARBA" id="ARBA00006295"/>
    </source>
</evidence>
<dbReference type="RefSeq" id="WP_325775946.1">
    <property type="nucleotide sequence ID" value="NZ_VTDN01000009.1"/>
</dbReference>
<dbReference type="Proteomes" id="UP001339883">
    <property type="component" value="Unassembled WGS sequence"/>
</dbReference>
<dbReference type="Gene3D" id="1.10.10.2830">
    <property type="match status" value="1"/>
</dbReference>
<dbReference type="Gene3D" id="3.90.1530.30">
    <property type="match status" value="1"/>
</dbReference>
<dbReference type="EMBL" id="VTDN01000009">
    <property type="protein sequence ID" value="MEB5477567.1"/>
    <property type="molecule type" value="Genomic_DNA"/>
</dbReference>